<keyword evidence="4 10" id="KW-0347">Helicase</keyword>
<keyword evidence="7 10" id="KW-0234">DNA repair</keyword>
<evidence type="ECO:0000256" key="3">
    <source>
        <dbReference type="ARBA" id="ARBA00022801"/>
    </source>
</evidence>
<comment type="catalytic activity">
    <reaction evidence="9 10">
        <text>Couples ATP hydrolysis with the unwinding of duplex DNA by translocating in the 3'-5' direction.</text>
        <dbReference type="EC" id="5.6.2.4"/>
    </reaction>
</comment>
<dbReference type="Gene3D" id="3.40.50.300">
    <property type="entry name" value="P-loop containing nucleotide triphosphate hydrolases"/>
    <property type="match status" value="2"/>
</dbReference>
<dbReference type="SMART" id="SM00490">
    <property type="entry name" value="HELICc"/>
    <property type="match status" value="1"/>
</dbReference>
<dbReference type="Gene3D" id="1.10.150.20">
    <property type="entry name" value="5' to 3' exonuclease, C-terminal subdomain"/>
    <property type="match status" value="1"/>
</dbReference>
<dbReference type="SUPFAM" id="SSF158702">
    <property type="entry name" value="Sec63 N-terminal domain-like"/>
    <property type="match status" value="1"/>
</dbReference>
<reference evidence="14" key="3">
    <citation type="journal article" date="2011" name="PLoS ONE">
        <title>Genome sequence of a mesophilic hydrogenotrophic methanogen Methanocella paludicola, the first cultivated representative of the order Methanocellales.</title>
        <authorList>
            <person name="Sakai S."/>
            <person name="Takaki Y."/>
            <person name="Shimamura S."/>
            <person name="Sekine M."/>
            <person name="Tajima T."/>
            <person name="Kosugi H."/>
            <person name="Ichikawa N."/>
            <person name="Tasumi E."/>
            <person name="Hiraki A.T."/>
            <person name="Shimizu A."/>
            <person name="Kato Y."/>
            <person name="Nishiko R."/>
            <person name="Mori K."/>
            <person name="Fujita N."/>
            <person name="Imachi H."/>
            <person name="Takai K."/>
        </authorList>
    </citation>
    <scope>NUCLEOTIDE SEQUENCE [LARGE SCALE GENOMIC DNA]</scope>
    <source>
        <strain evidence="14">DSM 17711 / JCM 13418 / NBRC 101707 / SANAE</strain>
    </source>
</reference>
<dbReference type="KEGG" id="mpd:MCP_2785"/>
<keyword evidence="14" id="KW-1185">Reference proteome</keyword>
<dbReference type="EMBL" id="AP011532">
    <property type="protein sequence ID" value="BAI62857.1"/>
    <property type="molecule type" value="Genomic_DNA"/>
</dbReference>
<keyword evidence="8 10" id="KW-0413">Isomerase</keyword>
<dbReference type="Gene3D" id="1.10.3380.30">
    <property type="match status" value="1"/>
</dbReference>
<dbReference type="CDD" id="cd18028">
    <property type="entry name" value="DEXHc_archSki2"/>
    <property type="match status" value="1"/>
</dbReference>
<dbReference type="SMART" id="SM00487">
    <property type="entry name" value="DEXDc"/>
    <property type="match status" value="1"/>
</dbReference>
<dbReference type="InterPro" id="IPR036390">
    <property type="entry name" value="WH_DNA-bd_sf"/>
</dbReference>
<organism evidence="13 14">
    <name type="scientific">Methanocella paludicola (strain DSM 17711 / JCM 13418 / NBRC 101707 / SANAE)</name>
    <dbReference type="NCBI Taxonomy" id="304371"/>
    <lineage>
        <taxon>Archaea</taxon>
        <taxon>Methanobacteriati</taxon>
        <taxon>Methanobacteriota</taxon>
        <taxon>Stenosarchaea group</taxon>
        <taxon>Methanomicrobia</taxon>
        <taxon>Methanocellales</taxon>
        <taxon>Methanocellaceae</taxon>
        <taxon>Methanocella</taxon>
    </lineage>
</organism>
<dbReference type="GO" id="GO:0043138">
    <property type="term" value="F:3'-5' DNA helicase activity"/>
    <property type="evidence" value="ECO:0007669"/>
    <property type="project" value="UniProtKB-UniRule"/>
</dbReference>
<dbReference type="Pfam" id="PF21280">
    <property type="entry name" value="Helicase_dom4_arc"/>
    <property type="match status" value="1"/>
</dbReference>
<dbReference type="SUPFAM" id="SSF52540">
    <property type="entry name" value="P-loop containing nucleoside triphosphate hydrolases"/>
    <property type="match status" value="1"/>
</dbReference>
<dbReference type="OrthoDB" id="371946at2157"/>
<evidence type="ECO:0000256" key="7">
    <source>
        <dbReference type="ARBA" id="ARBA00023204"/>
    </source>
</evidence>
<dbReference type="InterPro" id="IPR048772">
    <property type="entry name" value="Hel308-like_dom4"/>
</dbReference>
<dbReference type="Pfam" id="PF14520">
    <property type="entry name" value="HHH_5"/>
    <property type="match status" value="1"/>
</dbReference>
<dbReference type="FunCoup" id="D1Z2D5">
    <property type="interactions" value="68"/>
</dbReference>
<evidence type="ECO:0000256" key="5">
    <source>
        <dbReference type="ARBA" id="ARBA00022840"/>
    </source>
</evidence>
<evidence type="ECO:0000256" key="6">
    <source>
        <dbReference type="ARBA" id="ARBA00023125"/>
    </source>
</evidence>
<dbReference type="InParanoid" id="D1Z2D5"/>
<dbReference type="InterPro" id="IPR050474">
    <property type="entry name" value="Hel308_SKI2-like"/>
</dbReference>
<reference evidence="13 14" key="2">
    <citation type="journal article" date="2008" name="Int. J. Syst. Evol. Microbiol.">
        <title>Methanocella paludicola gen. nov., sp. nov., a methane-producing archaeon, the first isolate of the lineage 'Rice Cluster I', and proposal of the new archaeal order Methanocellales ord. nov.</title>
        <authorList>
            <person name="Sakai S."/>
            <person name="Imachi H."/>
            <person name="Hanada S."/>
            <person name="Ohashi A."/>
            <person name="Harada H."/>
            <person name="Kamagata Y."/>
        </authorList>
    </citation>
    <scope>NUCLEOTIDE SEQUENCE [LARGE SCALE GENOMIC DNA]</scope>
    <source>
        <strain evidence="14">DSM 17711 / JCM 13418 / NBRC 101707 / SANAE</strain>
    </source>
</reference>
<evidence type="ECO:0000313" key="13">
    <source>
        <dbReference type="EMBL" id="BAI62857.1"/>
    </source>
</evidence>
<dbReference type="GO" id="GO:0016887">
    <property type="term" value="F:ATP hydrolysis activity"/>
    <property type="evidence" value="ECO:0007669"/>
    <property type="project" value="RHEA"/>
</dbReference>
<comment type="similarity">
    <text evidence="10">Belongs to the helicase family. Hel308 subfamily.</text>
</comment>
<dbReference type="Pfam" id="PF00271">
    <property type="entry name" value="Helicase_C"/>
    <property type="match status" value="1"/>
</dbReference>
<evidence type="ECO:0000256" key="2">
    <source>
        <dbReference type="ARBA" id="ARBA00022763"/>
    </source>
</evidence>
<dbReference type="EC" id="5.6.2.4" evidence="10"/>
<dbReference type="Pfam" id="PF00270">
    <property type="entry name" value="DEAD"/>
    <property type="match status" value="1"/>
</dbReference>
<dbReference type="Proteomes" id="UP000001882">
    <property type="component" value="Chromosome"/>
</dbReference>
<evidence type="ECO:0000256" key="1">
    <source>
        <dbReference type="ARBA" id="ARBA00022741"/>
    </source>
</evidence>
<comment type="catalytic activity">
    <reaction evidence="10">
        <text>ATP + H2O = ADP + phosphate + H(+)</text>
        <dbReference type="Rhea" id="RHEA:13065"/>
        <dbReference type="ChEBI" id="CHEBI:15377"/>
        <dbReference type="ChEBI" id="CHEBI:15378"/>
        <dbReference type="ChEBI" id="CHEBI:30616"/>
        <dbReference type="ChEBI" id="CHEBI:43474"/>
        <dbReference type="ChEBI" id="CHEBI:456216"/>
        <dbReference type="EC" id="5.6.2.4"/>
    </reaction>
</comment>
<keyword evidence="5 10" id="KW-0067">ATP-binding</keyword>
<dbReference type="InterPro" id="IPR014001">
    <property type="entry name" value="Helicase_ATP-bd"/>
</dbReference>
<dbReference type="NCBIfam" id="NF002654">
    <property type="entry name" value="PRK02362.1"/>
    <property type="match status" value="1"/>
</dbReference>
<evidence type="ECO:0000256" key="4">
    <source>
        <dbReference type="ARBA" id="ARBA00022806"/>
    </source>
</evidence>
<comment type="function">
    <text evidence="10">DNA-dependent ATPase and 3'-5' DNA helicase that may be involved in repair of stalled replication forks.</text>
</comment>
<keyword evidence="1 10" id="KW-0547">Nucleotide-binding</keyword>
<dbReference type="PROSITE" id="PS51194">
    <property type="entry name" value="HELICASE_CTER"/>
    <property type="match status" value="1"/>
</dbReference>
<evidence type="ECO:0000259" key="12">
    <source>
        <dbReference type="PROSITE" id="PS51194"/>
    </source>
</evidence>
<evidence type="ECO:0000259" key="11">
    <source>
        <dbReference type="PROSITE" id="PS51192"/>
    </source>
</evidence>
<evidence type="ECO:0000256" key="9">
    <source>
        <dbReference type="ARBA" id="ARBA00034617"/>
    </source>
</evidence>
<dbReference type="GO" id="GO:0003677">
    <property type="term" value="F:DNA binding"/>
    <property type="evidence" value="ECO:0007669"/>
    <property type="project" value="UniProtKB-UniRule"/>
</dbReference>
<dbReference type="RefSeq" id="WP_012901527.1">
    <property type="nucleotide sequence ID" value="NC_013665.1"/>
</dbReference>
<sequence length="731" mass="81041">MKIAELDLPTDIKDFYEASGIRELYPPQAEAVKKGFLDGKSLLAAIPTASGKTLLAEMAMLKSIAAGGKALYIVPLKALASEKFERFRQFEGLGVRAGISTGDYDSKDEWLKDRDIIVATSEKTDSLLRNGAPWLSSLTVVVADEVHLIDSANRGPTLEVTLAKLKRLNPALQIIALSATIGNAKELADWMKAQLVVSEWRPTELKEGVFFGRAINFSNDKRVIKTPGPDDVQALVSDTLAEGGQCIVFANTRKSSESIAQKLAKSLSRKMTEEEKAAFLEVKQQVMRHAETDTCAKLAACVEHGVAFHHAGLKGEHRHIIENAFRKNTVKVIACTPTLAAGLNLPARRVIIRDYRRFDVNYGNVPIPVLEYKQMAGRAGRPGLDPYGEAVLIAKNYDELGELMENYVLSLPEQITSKLGTEPAMRAHVLSAIATDFCGDVIGLNEFMDTTFYAHQRGDLSAVIDNVLDFLEAERMIIRTADRLRATELGRLTSRLYIDPLSASIIVRALEASKKRQEPYNTEMALLQLIASTPDVKSLYLRRSDYGWIIKYTDEHISDFLTDVPDVGDETDFEAFLSSVKTAALVDMWVNEKNEEEMTAFYNIGPGDVRNLMETCVWLMHSTAEISHLLKAPLTREARELAVRIDYGVSKELMDLIELEGVGRVRARRLYEAGYKNREALKHVDLQVLAALMGEKVAAKILSQLGRKDVPVSTEPDEEVMGQSTLFSFGD</sequence>
<accession>D1Z2D5</accession>
<evidence type="ECO:0000313" key="14">
    <source>
        <dbReference type="Proteomes" id="UP000001882"/>
    </source>
</evidence>
<dbReference type="InterPro" id="IPR027417">
    <property type="entry name" value="P-loop_NTPase"/>
</dbReference>
<dbReference type="PANTHER" id="PTHR47961">
    <property type="entry name" value="DNA POLYMERASE THETA, PUTATIVE (AFU_ORTHOLOGUE AFUA_1G05260)-RELATED"/>
    <property type="match status" value="1"/>
</dbReference>
<dbReference type="PANTHER" id="PTHR47961:SF10">
    <property type="entry name" value="ATP-DEPENDENT DNA HELICASE HEL308"/>
    <property type="match status" value="1"/>
</dbReference>
<dbReference type="SUPFAM" id="SSF46785">
    <property type="entry name" value="Winged helix' DNA-binding domain"/>
    <property type="match status" value="1"/>
</dbReference>
<dbReference type="GO" id="GO:0006281">
    <property type="term" value="P:DNA repair"/>
    <property type="evidence" value="ECO:0007669"/>
    <property type="project" value="UniProtKB-UniRule"/>
</dbReference>
<keyword evidence="6 10" id="KW-0238">DNA-binding</keyword>
<dbReference type="eggNOG" id="arCOG00553">
    <property type="taxonomic scope" value="Archaea"/>
</dbReference>
<dbReference type="PATRIC" id="fig|304371.9.peg.2851"/>
<proteinExistence type="inferred from homology"/>
<dbReference type="STRING" id="304371.MCP_2785"/>
<evidence type="ECO:0000256" key="10">
    <source>
        <dbReference type="HAMAP-Rule" id="MF_00442"/>
    </source>
</evidence>
<evidence type="ECO:0000256" key="8">
    <source>
        <dbReference type="ARBA" id="ARBA00023235"/>
    </source>
</evidence>
<dbReference type="InterPro" id="IPR022965">
    <property type="entry name" value="Helicase_Hel308"/>
</dbReference>
<comment type="subunit">
    <text evidence="10">Monomer.</text>
</comment>
<feature type="binding site" evidence="10">
    <location>
        <position position="28"/>
    </location>
    <ligand>
        <name>ATP</name>
        <dbReference type="ChEBI" id="CHEBI:30616"/>
    </ligand>
</feature>
<reference evidence="13 14" key="1">
    <citation type="journal article" date="2007" name="Appl. Environ. Microbiol.">
        <title>Isolation of key methanogens for global methane emission from rice paddy fields: a novel isolate affiliated with the clone cluster rice cluster I.</title>
        <authorList>
            <person name="Sakai S."/>
            <person name="Imachi H."/>
            <person name="Sekiguchi Y."/>
            <person name="Ohashi A."/>
            <person name="Harada H."/>
            <person name="Kamagata Y."/>
        </authorList>
    </citation>
    <scope>NUCLEOTIDE SEQUENCE [LARGE SCALE GENOMIC DNA]</scope>
    <source>
        <strain evidence="14">DSM 17711 / JCM 13418 / NBRC 101707 / SANAE</strain>
    </source>
</reference>
<dbReference type="HAMAP" id="MF_00442">
    <property type="entry name" value="Helicase_Hel308"/>
    <property type="match status" value="1"/>
</dbReference>
<dbReference type="GeneID" id="8682471"/>
<keyword evidence="3 10" id="KW-0378">Hydrolase</keyword>
<feature type="domain" description="Helicase ATP-binding" evidence="11">
    <location>
        <begin position="33"/>
        <end position="199"/>
    </location>
</feature>
<dbReference type="GO" id="GO:0005524">
    <property type="term" value="F:ATP binding"/>
    <property type="evidence" value="ECO:0007669"/>
    <property type="project" value="UniProtKB-UniRule"/>
</dbReference>
<dbReference type="AlphaFoldDB" id="D1Z2D5"/>
<gene>
    <name evidence="13" type="primary">hjm</name>
    <name evidence="10" type="synonym">hel308</name>
    <name evidence="13" type="ordered locus">MCP_2785</name>
</gene>
<name>D1Z2D5_METPS</name>
<dbReference type="PROSITE" id="PS51192">
    <property type="entry name" value="HELICASE_ATP_BIND_1"/>
    <property type="match status" value="1"/>
</dbReference>
<dbReference type="InterPro" id="IPR001650">
    <property type="entry name" value="Helicase_C-like"/>
</dbReference>
<dbReference type="CDD" id="cd18795">
    <property type="entry name" value="SF2_C_Ski2"/>
    <property type="match status" value="1"/>
</dbReference>
<dbReference type="InterPro" id="IPR011545">
    <property type="entry name" value="DEAD/DEAH_box_helicase_dom"/>
</dbReference>
<keyword evidence="2 10" id="KW-0227">DNA damage</keyword>
<protein>
    <recommendedName>
        <fullName evidence="10">ATP-dependent DNA helicase Hel308</fullName>
        <ecNumber evidence="10">5.6.2.4</ecNumber>
    </recommendedName>
    <alternativeName>
        <fullName evidence="10">DNA 3'-5' helicase Hel308</fullName>
    </alternativeName>
</protein>
<feature type="domain" description="Helicase C-terminal" evidence="12">
    <location>
        <begin position="231"/>
        <end position="430"/>
    </location>
</feature>